<name>A0AAD6ZM86_9AGAR</name>
<dbReference type="EMBL" id="JARIHO010000038">
    <property type="protein sequence ID" value="KAJ7328941.1"/>
    <property type="molecule type" value="Genomic_DNA"/>
</dbReference>
<protein>
    <submittedName>
        <fullName evidence="1">Uncharacterized protein</fullName>
    </submittedName>
</protein>
<reference evidence="1" key="1">
    <citation type="submission" date="2023-03" db="EMBL/GenBank/DDBJ databases">
        <title>Massive genome expansion in bonnet fungi (Mycena s.s.) driven by repeated elements and novel gene families across ecological guilds.</title>
        <authorList>
            <consortium name="Lawrence Berkeley National Laboratory"/>
            <person name="Harder C.B."/>
            <person name="Miyauchi S."/>
            <person name="Viragh M."/>
            <person name="Kuo A."/>
            <person name="Thoen E."/>
            <person name="Andreopoulos B."/>
            <person name="Lu D."/>
            <person name="Skrede I."/>
            <person name="Drula E."/>
            <person name="Henrissat B."/>
            <person name="Morin E."/>
            <person name="Kohler A."/>
            <person name="Barry K."/>
            <person name="LaButti K."/>
            <person name="Morin E."/>
            <person name="Salamov A."/>
            <person name="Lipzen A."/>
            <person name="Mereny Z."/>
            <person name="Hegedus B."/>
            <person name="Baldrian P."/>
            <person name="Stursova M."/>
            <person name="Weitz H."/>
            <person name="Taylor A."/>
            <person name="Grigoriev I.V."/>
            <person name="Nagy L.G."/>
            <person name="Martin F."/>
            <person name="Kauserud H."/>
        </authorList>
    </citation>
    <scope>NUCLEOTIDE SEQUENCE</scope>
    <source>
        <strain evidence="1">CBHHK002</strain>
    </source>
</reference>
<organism evidence="1 2">
    <name type="scientific">Mycena albidolilacea</name>
    <dbReference type="NCBI Taxonomy" id="1033008"/>
    <lineage>
        <taxon>Eukaryota</taxon>
        <taxon>Fungi</taxon>
        <taxon>Dikarya</taxon>
        <taxon>Basidiomycota</taxon>
        <taxon>Agaricomycotina</taxon>
        <taxon>Agaricomycetes</taxon>
        <taxon>Agaricomycetidae</taxon>
        <taxon>Agaricales</taxon>
        <taxon>Marasmiineae</taxon>
        <taxon>Mycenaceae</taxon>
        <taxon>Mycena</taxon>
    </lineage>
</organism>
<proteinExistence type="predicted"/>
<sequence>MSIQESKRLVLRPRIEELSSEILLQKELLKKLEHDKILVKRELNAVADPVARLPLELSSEIFLQSLDPLPKPQPRARHAPMLLLILAVPVRGSGKAFRRFLKRSAAPIQQLVIGTGSHVRSSVLHSVDALYSVLVDSPSLLPNLRRLDICVSTNHPISLASWRALVSVVTTRRVEFHVSNVHAQPLPQDVFTAFMALIKDGIVEMGADNEEPQAIFTAHKNVIPTGNCNIEEEQALEDEVTSRRADPIK</sequence>
<evidence type="ECO:0000313" key="1">
    <source>
        <dbReference type="EMBL" id="KAJ7328941.1"/>
    </source>
</evidence>
<accession>A0AAD6ZM86</accession>
<comment type="caution">
    <text evidence="1">The sequence shown here is derived from an EMBL/GenBank/DDBJ whole genome shotgun (WGS) entry which is preliminary data.</text>
</comment>
<keyword evidence="2" id="KW-1185">Reference proteome</keyword>
<evidence type="ECO:0000313" key="2">
    <source>
        <dbReference type="Proteomes" id="UP001218218"/>
    </source>
</evidence>
<dbReference type="AlphaFoldDB" id="A0AAD6ZM86"/>
<gene>
    <name evidence="1" type="ORF">DFH08DRAFT_1084414</name>
</gene>
<dbReference type="Proteomes" id="UP001218218">
    <property type="component" value="Unassembled WGS sequence"/>
</dbReference>